<keyword evidence="2" id="KW-0012">Acyltransferase</keyword>
<dbReference type="InterPro" id="IPR050832">
    <property type="entry name" value="Bact_Acetyltransf"/>
</dbReference>
<gene>
    <name evidence="4" type="ORF">C7K25_05115</name>
</gene>
<accession>A0ABT7C6A8</accession>
<keyword evidence="5" id="KW-1185">Reference proteome</keyword>
<reference evidence="4" key="2">
    <citation type="journal article" date="2022" name="Sci. Rep.">
        <title>In silico prediction of the enzymes involved in the degradation of the herbicide molinate by Gulosibacter molinativorax ON4T.</title>
        <authorList>
            <person name="Lopes A.R."/>
            <person name="Bunin E."/>
            <person name="Viana A.T."/>
            <person name="Froufe H."/>
            <person name="Munoz-Merida A."/>
            <person name="Pinho D."/>
            <person name="Figueiredo J."/>
            <person name="Barroso C."/>
            <person name="Vaz-Moreira I."/>
            <person name="Bellanger X."/>
            <person name="Egas C."/>
            <person name="Nunes O.C."/>
        </authorList>
    </citation>
    <scope>NUCLEOTIDE SEQUENCE</scope>
    <source>
        <strain evidence="4">ON4</strain>
    </source>
</reference>
<sequence>MLFRSPSKSRNPAVTRDIRIRPAIAADAETLARILANAWRETYGGILPEELVAKRADPDQQLTWWREQLADPATASGTWLGELDGEPAGLALARATPEDAPRPLELKLCYTFAASHGSGLSHALIEAAIGDRPAWLWMLHGNDRAEAFYRKHGFHREEPWDTREWGEAFGATRYTDIRLVR</sequence>
<dbReference type="InterPro" id="IPR016181">
    <property type="entry name" value="Acyl_CoA_acyltransferase"/>
</dbReference>
<dbReference type="SUPFAM" id="SSF55729">
    <property type="entry name" value="Acyl-CoA N-acyltransferases (Nat)"/>
    <property type="match status" value="1"/>
</dbReference>
<dbReference type="Pfam" id="PF00583">
    <property type="entry name" value="Acetyltransf_1"/>
    <property type="match status" value="1"/>
</dbReference>
<comment type="caution">
    <text evidence="4">The sequence shown here is derived from an EMBL/GenBank/DDBJ whole genome shotgun (WGS) entry which is preliminary data.</text>
</comment>
<dbReference type="InterPro" id="IPR000182">
    <property type="entry name" value="GNAT_dom"/>
</dbReference>
<proteinExistence type="predicted"/>
<feature type="domain" description="N-acetyltransferase" evidence="3">
    <location>
        <begin position="18"/>
        <end position="176"/>
    </location>
</feature>
<dbReference type="PANTHER" id="PTHR43877">
    <property type="entry name" value="AMINOALKYLPHOSPHONATE N-ACETYLTRANSFERASE-RELATED-RELATED"/>
    <property type="match status" value="1"/>
</dbReference>
<evidence type="ECO:0000313" key="5">
    <source>
        <dbReference type="Proteomes" id="UP001170379"/>
    </source>
</evidence>
<protein>
    <submittedName>
        <fullName evidence="4">N-acetyltransferase</fullName>
    </submittedName>
</protein>
<evidence type="ECO:0000313" key="4">
    <source>
        <dbReference type="EMBL" id="MDJ1370748.1"/>
    </source>
</evidence>
<name>A0ABT7C6A8_9MICO</name>
<reference evidence="4" key="1">
    <citation type="submission" date="2018-03" db="EMBL/GenBank/DDBJ databases">
        <authorList>
            <person name="Nunes O.C."/>
            <person name="Lopes A.R."/>
            <person name="Froufe H."/>
            <person name="Munoz-Merida A."/>
            <person name="Barroso C."/>
            <person name="Egas C."/>
        </authorList>
    </citation>
    <scope>NUCLEOTIDE SEQUENCE</scope>
    <source>
        <strain evidence="4">ON4</strain>
    </source>
</reference>
<organism evidence="4 5">
    <name type="scientific">Gulosibacter molinativorax</name>
    <dbReference type="NCBI Taxonomy" id="256821"/>
    <lineage>
        <taxon>Bacteria</taxon>
        <taxon>Bacillati</taxon>
        <taxon>Actinomycetota</taxon>
        <taxon>Actinomycetes</taxon>
        <taxon>Micrococcales</taxon>
        <taxon>Microbacteriaceae</taxon>
        <taxon>Gulosibacter</taxon>
    </lineage>
</organism>
<keyword evidence="1" id="KW-0808">Transferase</keyword>
<evidence type="ECO:0000256" key="1">
    <source>
        <dbReference type="ARBA" id="ARBA00022679"/>
    </source>
</evidence>
<dbReference type="Gene3D" id="3.40.630.30">
    <property type="match status" value="1"/>
</dbReference>
<dbReference type="PROSITE" id="PS51186">
    <property type="entry name" value="GNAT"/>
    <property type="match status" value="1"/>
</dbReference>
<evidence type="ECO:0000256" key="2">
    <source>
        <dbReference type="ARBA" id="ARBA00023315"/>
    </source>
</evidence>
<evidence type="ECO:0000259" key="3">
    <source>
        <dbReference type="PROSITE" id="PS51186"/>
    </source>
</evidence>
<dbReference type="EMBL" id="PXVD01000006">
    <property type="protein sequence ID" value="MDJ1370748.1"/>
    <property type="molecule type" value="Genomic_DNA"/>
</dbReference>
<dbReference type="Proteomes" id="UP001170379">
    <property type="component" value="Unassembled WGS sequence"/>
</dbReference>